<accession>A0ABS3N0M3</accession>
<keyword evidence="3" id="KW-1185">Reference proteome</keyword>
<keyword evidence="2" id="KW-0675">Receptor</keyword>
<dbReference type="EMBL" id="JAGDEL010000005">
    <property type="protein sequence ID" value="MBO1511812.1"/>
    <property type="molecule type" value="Genomic_DNA"/>
</dbReference>
<dbReference type="Gene3D" id="3.40.50.10140">
    <property type="entry name" value="Toll/interleukin-1 receptor homology (TIR) domain"/>
    <property type="match status" value="1"/>
</dbReference>
<sequence length="764" mass="88589">MDEKIKVFLSHASINFPIMKEMADYLESLGYICWYAPRDIAKGNNYLVDIVDAIDQVDVVLLLHSKEVHDSKYVYREIEYADQMNKLILPILIDDAPIAKQLVLIIRSMQMTSLFEFPSIELAVDVLHERMKTFQIEREQSEISTDWLTSFGAPIVHTHSTKHSTTAFMMKNQRIEQLSRVYVPVPNFQQICSFLTKSHLAVLQHSERTGKYSTAINLLLDQAVEHIIEVLPTHTIVDFMSTQLKHHTGYIIDKASFLFFEKSSFTIWEELQEKLQLVNSFLVITTEETELPDWIVTHSIDCPTNKRSILINHAKERGVNEVPPATLTEIDPFLENLLPYEIVSIPDKLLPVMSGSIDLDAMIKQLQSQVEERVIEWYHQHGHSLRLVSHYLTLAILQEVPENTFTEASQLLQHHLQTSWAQGNEAAFMTDSEQLKILNAERVTKKVNSDIGYIALDHLRLTHPDEAQVILTQFWEQFRFARPAFLQWFDEYVTKARKSEMTALTNALALISSSDLPTIRQELLQKWAMHDNTFYRLTAVKILSKLITSEHYVQEVIHLVNSWSSQRNNLALQWTATVALGSEIGILLYPRSLELLQKAYLSNPKTLRHPAKQSFINLMKLGNLNPDYDEAFLLYFNDWLREEKQMSKEPFEFLHFFFSILRSRISRLIETLTGEQLKDQLSPFISESLLYSKSKRLGEEFLTVAAYEQPKKLAPLVLALLYFENHSVGERAKSWLKIRMTTQNHQPFTELYEEMMQQKGRKTT</sequence>
<protein>
    <submittedName>
        <fullName evidence="2">Toll/interleukin-1 receptor domain-containing protein</fullName>
    </submittedName>
</protein>
<dbReference type="Pfam" id="PF13676">
    <property type="entry name" value="TIR_2"/>
    <property type="match status" value="1"/>
</dbReference>
<feature type="domain" description="TIR" evidence="1">
    <location>
        <begin position="7"/>
        <end position="115"/>
    </location>
</feature>
<dbReference type="Proteomes" id="UP000663981">
    <property type="component" value="Unassembled WGS sequence"/>
</dbReference>
<organism evidence="2 3">
    <name type="scientific">Metabacillus bambusae</name>
    <dbReference type="NCBI Taxonomy" id="2795218"/>
    <lineage>
        <taxon>Bacteria</taxon>
        <taxon>Bacillati</taxon>
        <taxon>Bacillota</taxon>
        <taxon>Bacilli</taxon>
        <taxon>Bacillales</taxon>
        <taxon>Bacillaceae</taxon>
        <taxon>Metabacillus</taxon>
    </lineage>
</organism>
<gene>
    <name evidence="2" type="ORF">I7822_09030</name>
</gene>
<evidence type="ECO:0000259" key="1">
    <source>
        <dbReference type="Pfam" id="PF13676"/>
    </source>
</evidence>
<reference evidence="2 3" key="1">
    <citation type="submission" date="2021-03" db="EMBL/GenBank/DDBJ databases">
        <title>Whole genome sequence of Metabacillus bambusae BG109.</title>
        <authorList>
            <person name="Jeong J.W."/>
        </authorList>
    </citation>
    <scope>NUCLEOTIDE SEQUENCE [LARGE SCALE GENOMIC DNA]</scope>
    <source>
        <strain evidence="2 3">BG109</strain>
    </source>
</reference>
<evidence type="ECO:0000313" key="2">
    <source>
        <dbReference type="EMBL" id="MBO1511812.1"/>
    </source>
</evidence>
<evidence type="ECO:0000313" key="3">
    <source>
        <dbReference type="Proteomes" id="UP000663981"/>
    </source>
</evidence>
<comment type="caution">
    <text evidence="2">The sequence shown here is derived from an EMBL/GenBank/DDBJ whole genome shotgun (WGS) entry which is preliminary data.</text>
</comment>
<dbReference type="SUPFAM" id="SSF52200">
    <property type="entry name" value="Toll/Interleukin receptor TIR domain"/>
    <property type="match status" value="1"/>
</dbReference>
<dbReference type="RefSeq" id="WP_207977170.1">
    <property type="nucleotide sequence ID" value="NZ_JAGDEL010000005.1"/>
</dbReference>
<proteinExistence type="predicted"/>
<dbReference type="InterPro" id="IPR035897">
    <property type="entry name" value="Toll_tir_struct_dom_sf"/>
</dbReference>
<dbReference type="InterPro" id="IPR000157">
    <property type="entry name" value="TIR_dom"/>
</dbReference>
<name>A0ABS3N0M3_9BACI</name>